<dbReference type="EMBL" id="SOSA01000268">
    <property type="protein sequence ID" value="THC93385.1"/>
    <property type="molecule type" value="Genomic_DNA"/>
</dbReference>
<protein>
    <submittedName>
        <fullName evidence="3">Uncharacterized protein</fullName>
    </submittedName>
</protein>
<dbReference type="AlphaFoldDB" id="A0A4S3JE79"/>
<dbReference type="SUPFAM" id="SSF54506">
    <property type="entry name" value="Diaminopimelate epimerase-like"/>
    <property type="match status" value="1"/>
</dbReference>
<dbReference type="Pfam" id="PF04303">
    <property type="entry name" value="PrpF"/>
    <property type="match status" value="1"/>
</dbReference>
<accession>A0A4S3JE79</accession>
<gene>
    <name evidence="3" type="ORF">EYZ11_007142</name>
</gene>
<evidence type="ECO:0000256" key="2">
    <source>
        <dbReference type="ARBA" id="ARBA00023235"/>
    </source>
</evidence>
<evidence type="ECO:0000313" key="4">
    <source>
        <dbReference type="Proteomes" id="UP000308092"/>
    </source>
</evidence>
<name>A0A4S3JE79_9EURO</name>
<keyword evidence="4" id="KW-1185">Reference proteome</keyword>
<dbReference type="VEuPathDB" id="FungiDB:EYZ11_007142"/>
<comment type="caution">
    <text evidence="3">The sequence shown here is derived from an EMBL/GenBank/DDBJ whole genome shotgun (WGS) entry which is preliminary data.</text>
</comment>
<dbReference type="PANTHER" id="PTHR43709:SF2">
    <property type="entry name" value="DUF453 DOMAIN PROTEIN (AFU_ORTHOLOGUE AFUA_6G00360)"/>
    <property type="match status" value="1"/>
</dbReference>
<dbReference type="STRING" id="1220188.A0A4S3JE79"/>
<evidence type="ECO:0000256" key="1">
    <source>
        <dbReference type="ARBA" id="ARBA00007673"/>
    </source>
</evidence>
<comment type="similarity">
    <text evidence="1">Belongs to the PrpF family.</text>
</comment>
<keyword evidence="2" id="KW-0413">Isomerase</keyword>
<evidence type="ECO:0000313" key="3">
    <source>
        <dbReference type="EMBL" id="THC93385.1"/>
    </source>
</evidence>
<sequence length="297" mass="31875">MASGTGLFALYQGLVKPQHHQDQVDVRVYAVNTGQELVVSVDLNKRGQEYGDPRSYPVKVTFLAPGGTMTGQLLPVKDAQTTLYFECPQTGSTRAVRTTLIDCANPFVLVDSRSLPAEYHLDGPSGKTAKEIIESIRCAAMVRMGLQTAAYRKAGRVRRGTPKIVLLTMPSAAVQVGSPNVPAKLVDVEVVAYSMGNPHPTLQLTGAICLGAALSVPGTVAWDLLISNHGYPSPSSEAGSDFLSLTPNSTKRWCIQHPTGFIESKITTSHTADGKLFIESGSVFCSARKLFEGTVFY</sequence>
<proteinExistence type="inferred from homology"/>
<dbReference type="GO" id="GO:0016853">
    <property type="term" value="F:isomerase activity"/>
    <property type="evidence" value="ECO:0007669"/>
    <property type="project" value="UniProtKB-KW"/>
</dbReference>
<dbReference type="Proteomes" id="UP000308092">
    <property type="component" value="Unassembled WGS sequence"/>
</dbReference>
<reference evidence="3 4" key="1">
    <citation type="submission" date="2019-03" db="EMBL/GenBank/DDBJ databases">
        <title>The genome sequence of a newly discovered highly antifungal drug resistant Aspergillus species, Aspergillus tanneri NIH 1004.</title>
        <authorList>
            <person name="Mounaud S."/>
            <person name="Singh I."/>
            <person name="Joardar V."/>
            <person name="Pakala S."/>
            <person name="Pakala S."/>
            <person name="Venepally P."/>
            <person name="Hoover J."/>
            <person name="Nierman W."/>
            <person name="Chung J."/>
            <person name="Losada L."/>
        </authorList>
    </citation>
    <scope>NUCLEOTIDE SEQUENCE [LARGE SCALE GENOMIC DNA]</scope>
    <source>
        <strain evidence="3 4">NIH1004</strain>
    </source>
</reference>
<dbReference type="InterPro" id="IPR007400">
    <property type="entry name" value="PrpF-like"/>
</dbReference>
<organism evidence="3 4">
    <name type="scientific">Aspergillus tanneri</name>
    <dbReference type="NCBI Taxonomy" id="1220188"/>
    <lineage>
        <taxon>Eukaryota</taxon>
        <taxon>Fungi</taxon>
        <taxon>Dikarya</taxon>
        <taxon>Ascomycota</taxon>
        <taxon>Pezizomycotina</taxon>
        <taxon>Eurotiomycetes</taxon>
        <taxon>Eurotiomycetidae</taxon>
        <taxon>Eurotiales</taxon>
        <taxon>Aspergillaceae</taxon>
        <taxon>Aspergillus</taxon>
        <taxon>Aspergillus subgen. Circumdati</taxon>
    </lineage>
</organism>
<dbReference type="PANTHER" id="PTHR43709">
    <property type="entry name" value="ACONITATE ISOMERASE-RELATED"/>
    <property type="match status" value="1"/>
</dbReference>
<dbReference type="Gene3D" id="3.10.310.10">
    <property type="entry name" value="Diaminopimelate Epimerase, Chain A, domain 1"/>
    <property type="match status" value="2"/>
</dbReference>